<dbReference type="Proteomes" id="UP000830055">
    <property type="component" value="Chromosome"/>
</dbReference>
<dbReference type="PROSITE" id="PS00444">
    <property type="entry name" value="POLYPRENYL_SYNTHASE_2"/>
    <property type="match status" value="1"/>
</dbReference>
<dbReference type="InterPro" id="IPR008949">
    <property type="entry name" value="Isoprenoid_synthase_dom_sf"/>
</dbReference>
<dbReference type="PROSITE" id="PS00723">
    <property type="entry name" value="POLYPRENYL_SYNTHASE_1"/>
    <property type="match status" value="1"/>
</dbReference>
<dbReference type="PANTHER" id="PTHR43281:SF1">
    <property type="entry name" value="FARNESYL DIPHOSPHATE SYNTHASE"/>
    <property type="match status" value="1"/>
</dbReference>
<evidence type="ECO:0000313" key="8">
    <source>
        <dbReference type="EMBL" id="BDD87518.1"/>
    </source>
</evidence>
<evidence type="ECO:0000256" key="3">
    <source>
        <dbReference type="ARBA" id="ARBA00022679"/>
    </source>
</evidence>
<keyword evidence="9" id="KW-1185">Reference proteome</keyword>
<dbReference type="PANTHER" id="PTHR43281">
    <property type="entry name" value="FARNESYL DIPHOSPHATE SYNTHASE"/>
    <property type="match status" value="1"/>
</dbReference>
<keyword evidence="6" id="KW-0414">Isoprene biosynthesis</keyword>
<evidence type="ECO:0000256" key="2">
    <source>
        <dbReference type="ARBA" id="ARBA00006706"/>
    </source>
</evidence>
<reference evidence="8 9" key="1">
    <citation type="submission" date="2022-01" db="EMBL/GenBank/DDBJ databases">
        <title>Desulfofustis limnae sp. nov., a novel mesophilic sulfate-reducing bacterium isolated from marsh soil.</title>
        <authorList>
            <person name="Watanabe M."/>
            <person name="Takahashi A."/>
            <person name="Kojima H."/>
            <person name="Fukui M."/>
        </authorList>
    </citation>
    <scope>NUCLEOTIDE SEQUENCE [LARGE SCALE GENOMIC DNA]</scope>
    <source>
        <strain evidence="8 9">PPLL</strain>
    </source>
</reference>
<accession>A0ABN6M3P3</accession>
<dbReference type="Pfam" id="PF00348">
    <property type="entry name" value="polyprenyl_synt"/>
    <property type="match status" value="1"/>
</dbReference>
<sequence>MNQPKTIKNVLLEKSRTIEAALAQFMPAAGGPFAGHIESMHYSLFAGGKRIRPVLCLVAGAAVNSDPNVEQALLPAACALECIHTYSLIHDDLPAMDNDALRRGRPTNHTVYGEAAAILAGDGLLTFAFELLARPNPLLSTDRQLRIIEQVARAAGPEGMVGGQHLDITYENQSYPFSMLQTIHRSKTGALLTCSVQIGAIGAGASPEAEAALSAYGAALGLAFQIVDDLLDATATTEQLGKTAGSDEAHGKATYPAFFGIDKTRTLAREAAETAKAALAPLGPQATQLYQLADYVVSRSR</sequence>
<evidence type="ECO:0000313" key="9">
    <source>
        <dbReference type="Proteomes" id="UP000830055"/>
    </source>
</evidence>
<dbReference type="NCBIfam" id="NF045485">
    <property type="entry name" value="FPPsyn"/>
    <property type="match status" value="1"/>
</dbReference>
<evidence type="ECO:0000256" key="7">
    <source>
        <dbReference type="RuleBase" id="RU004466"/>
    </source>
</evidence>
<dbReference type="CDD" id="cd00685">
    <property type="entry name" value="Trans_IPPS_HT"/>
    <property type="match status" value="1"/>
</dbReference>
<keyword evidence="4" id="KW-0479">Metal-binding</keyword>
<gene>
    <name evidence="8" type="ORF">DPPLL_18830</name>
</gene>
<protein>
    <submittedName>
        <fullName evidence="8">Farnesyl-diphosphate synthase</fullName>
    </submittedName>
</protein>
<dbReference type="EMBL" id="AP025516">
    <property type="protein sequence ID" value="BDD87518.1"/>
    <property type="molecule type" value="Genomic_DNA"/>
</dbReference>
<dbReference type="RefSeq" id="WP_284154542.1">
    <property type="nucleotide sequence ID" value="NZ_AP025516.1"/>
</dbReference>
<evidence type="ECO:0000256" key="6">
    <source>
        <dbReference type="ARBA" id="ARBA00023229"/>
    </source>
</evidence>
<dbReference type="SFLD" id="SFLDG01017">
    <property type="entry name" value="Polyprenyl_Transferase_Like"/>
    <property type="match status" value="1"/>
</dbReference>
<dbReference type="InterPro" id="IPR000092">
    <property type="entry name" value="Polyprenyl_synt"/>
</dbReference>
<comment type="cofactor">
    <cofactor evidence="1">
        <name>Mg(2+)</name>
        <dbReference type="ChEBI" id="CHEBI:18420"/>
    </cofactor>
</comment>
<evidence type="ECO:0000256" key="5">
    <source>
        <dbReference type="ARBA" id="ARBA00022842"/>
    </source>
</evidence>
<evidence type="ECO:0000256" key="1">
    <source>
        <dbReference type="ARBA" id="ARBA00001946"/>
    </source>
</evidence>
<keyword evidence="5" id="KW-0460">Magnesium</keyword>
<dbReference type="SUPFAM" id="SSF48576">
    <property type="entry name" value="Terpenoid synthases"/>
    <property type="match status" value="1"/>
</dbReference>
<dbReference type="SFLD" id="SFLDS00005">
    <property type="entry name" value="Isoprenoid_Synthase_Type_I"/>
    <property type="match status" value="1"/>
</dbReference>
<dbReference type="InterPro" id="IPR053378">
    <property type="entry name" value="Prenyl_diphosphate_synthase"/>
</dbReference>
<proteinExistence type="inferred from homology"/>
<dbReference type="Gene3D" id="1.10.600.10">
    <property type="entry name" value="Farnesyl Diphosphate Synthase"/>
    <property type="match status" value="1"/>
</dbReference>
<comment type="similarity">
    <text evidence="2 7">Belongs to the FPP/GGPP synthase family.</text>
</comment>
<evidence type="ECO:0000256" key="4">
    <source>
        <dbReference type="ARBA" id="ARBA00022723"/>
    </source>
</evidence>
<keyword evidence="3 7" id="KW-0808">Transferase</keyword>
<name>A0ABN6M3P3_9BACT</name>
<organism evidence="8 9">
    <name type="scientific">Desulfofustis limnaeus</name>
    <dbReference type="NCBI Taxonomy" id="2740163"/>
    <lineage>
        <taxon>Bacteria</taxon>
        <taxon>Pseudomonadati</taxon>
        <taxon>Thermodesulfobacteriota</taxon>
        <taxon>Desulfobulbia</taxon>
        <taxon>Desulfobulbales</taxon>
        <taxon>Desulfocapsaceae</taxon>
        <taxon>Desulfofustis</taxon>
    </lineage>
</organism>
<dbReference type="InterPro" id="IPR033749">
    <property type="entry name" value="Polyprenyl_synt_CS"/>
</dbReference>